<dbReference type="PANTHER" id="PTHR42792:SF2">
    <property type="entry name" value="FLAGELLIN"/>
    <property type="match status" value="1"/>
</dbReference>
<proteinExistence type="inferred from homology"/>
<comment type="function">
    <text evidence="3">Flagellin is the subunit protein which polymerizes to form the filaments of bacterial flagella.</text>
</comment>
<gene>
    <name evidence="6" type="ORF">FNU76_22625</name>
</gene>
<dbReference type="KEGG" id="cari:FNU76_22625"/>
<keyword evidence="6" id="KW-0969">Cilium</keyword>
<dbReference type="Pfam" id="PF00669">
    <property type="entry name" value="Flagellin_N"/>
    <property type="match status" value="1"/>
</dbReference>
<dbReference type="Gene3D" id="2.170.280.10">
    <property type="entry name" value="f41 fragment of flagellin, middle domain"/>
    <property type="match status" value="1"/>
</dbReference>
<dbReference type="Gene3D" id="6.10.280.190">
    <property type="match status" value="1"/>
</dbReference>
<comment type="subcellular location">
    <subcellularLocation>
        <location evidence="3">Secreted</location>
    </subcellularLocation>
    <subcellularLocation>
        <location evidence="3">Bacterial flagellum</location>
    </subcellularLocation>
</comment>
<evidence type="ECO:0000256" key="2">
    <source>
        <dbReference type="ARBA" id="ARBA00023143"/>
    </source>
</evidence>
<dbReference type="PANTHER" id="PTHR42792">
    <property type="entry name" value="FLAGELLIN"/>
    <property type="match status" value="1"/>
</dbReference>
<sequence>MMQVINTNIPSLNAQRNLDNSAQGLSTSLQRLSSGLRINSAKDDAAGLAISERFSAQIRGGQQALRNANDGVSLAQVGEGALQQMGDILQRVRELSVQSANATNSAGDRAALNSEVTQLVAELDRFAVSTDFNGLKLFDGTFGTSIYQIGANANQTITATTHNLRTTNYGTQQVGNFQTATYATTGTGLTTAGIQMTSGTVVSGILANPVLSINGGNGSAAINTINSGSSARDVAAAINGVGNTGVRATARTVATIAFTGVTGQSYSLNVTGANTNTVNINFTISDPRTAQGLSDVLTAFNDKASQTGITARLNSDNTGIVLTADDGSDILLQTAANTVSGGISLSGANGNTISISAQGSGAGTTAGAGASGNILRIGGQVTLDSDKSYSMITSGFSFTSGTVATSGSGIAGTSGLAVVSGAVVASTLQSVSTLDISTFDNATRALRIIDSALTTVTSQRAAFGALQSRFAATIANLQVNTENLTASRSRIRDADFAQETANLTRAQILQQAGTAMLAQANALPNQVLSLLRS</sequence>
<evidence type="ECO:0000256" key="1">
    <source>
        <dbReference type="ARBA" id="ARBA00005709"/>
    </source>
</evidence>
<dbReference type="EMBL" id="CP041730">
    <property type="protein sequence ID" value="QDQ29433.1"/>
    <property type="molecule type" value="Genomic_DNA"/>
</dbReference>
<dbReference type="GO" id="GO:0005576">
    <property type="term" value="C:extracellular region"/>
    <property type="evidence" value="ECO:0007669"/>
    <property type="project" value="UniProtKB-SubCell"/>
</dbReference>
<evidence type="ECO:0000256" key="3">
    <source>
        <dbReference type="RuleBase" id="RU362073"/>
    </source>
</evidence>
<evidence type="ECO:0000259" key="5">
    <source>
        <dbReference type="Pfam" id="PF00700"/>
    </source>
</evidence>
<evidence type="ECO:0000259" key="4">
    <source>
        <dbReference type="Pfam" id="PF00669"/>
    </source>
</evidence>
<dbReference type="InterPro" id="IPR001492">
    <property type="entry name" value="Flagellin"/>
</dbReference>
<keyword evidence="7" id="KW-1185">Reference proteome</keyword>
<dbReference type="InterPro" id="IPR001029">
    <property type="entry name" value="Flagellin_N"/>
</dbReference>
<name>A0A516SMQ3_9NEIS</name>
<evidence type="ECO:0000313" key="6">
    <source>
        <dbReference type="EMBL" id="QDQ29433.1"/>
    </source>
</evidence>
<keyword evidence="6" id="KW-0282">Flagellum</keyword>
<keyword evidence="2 3" id="KW-0975">Bacterial flagellum</keyword>
<comment type="similarity">
    <text evidence="1 3">Belongs to the bacterial flagellin family.</text>
</comment>
<dbReference type="GO" id="GO:0009288">
    <property type="term" value="C:bacterial-type flagellum"/>
    <property type="evidence" value="ECO:0007669"/>
    <property type="project" value="UniProtKB-SubCell"/>
</dbReference>
<protein>
    <recommendedName>
        <fullName evidence="3">Flagellin</fullName>
    </recommendedName>
</protein>
<dbReference type="InterPro" id="IPR042187">
    <property type="entry name" value="Flagellin_C_sub2"/>
</dbReference>
<organism evidence="6 7">
    <name type="scientific">Chitinimonas arctica</name>
    <dbReference type="NCBI Taxonomy" id="2594795"/>
    <lineage>
        <taxon>Bacteria</taxon>
        <taxon>Pseudomonadati</taxon>
        <taxon>Pseudomonadota</taxon>
        <taxon>Betaproteobacteria</taxon>
        <taxon>Neisseriales</taxon>
        <taxon>Chitinibacteraceae</taxon>
        <taxon>Chitinimonas</taxon>
    </lineage>
</organism>
<dbReference type="Proteomes" id="UP000317550">
    <property type="component" value="Chromosome"/>
</dbReference>
<dbReference type="InterPro" id="IPR046358">
    <property type="entry name" value="Flagellin_C"/>
</dbReference>
<reference evidence="7" key="1">
    <citation type="submission" date="2019-07" db="EMBL/GenBank/DDBJ databases">
        <title>Chitinimonas sp. nov., isolated from Ny-Alesund, arctica soil.</title>
        <authorList>
            <person name="Xu Q."/>
            <person name="Peng F."/>
        </authorList>
    </citation>
    <scope>NUCLEOTIDE SEQUENCE [LARGE SCALE GENOMIC DNA]</scope>
    <source>
        <strain evidence="7">R3-44</strain>
    </source>
</reference>
<dbReference type="SUPFAM" id="SSF64518">
    <property type="entry name" value="Phase 1 flagellin"/>
    <property type="match status" value="1"/>
</dbReference>
<dbReference type="GO" id="GO:0005198">
    <property type="term" value="F:structural molecule activity"/>
    <property type="evidence" value="ECO:0007669"/>
    <property type="project" value="UniProtKB-UniRule"/>
</dbReference>
<dbReference type="PRINTS" id="PR00207">
    <property type="entry name" value="FLAGELLIN"/>
</dbReference>
<accession>A0A516SMQ3</accession>
<dbReference type="OrthoDB" id="9796789at2"/>
<dbReference type="Gene3D" id="1.20.1330.10">
    <property type="entry name" value="f41 fragment of flagellin, N-terminal domain"/>
    <property type="match status" value="1"/>
</dbReference>
<dbReference type="Pfam" id="PF00700">
    <property type="entry name" value="Flagellin_C"/>
    <property type="match status" value="1"/>
</dbReference>
<dbReference type="Gene3D" id="6.10.10.10">
    <property type="entry name" value="Flagellar export chaperone, C-terminal domain"/>
    <property type="match status" value="1"/>
</dbReference>
<keyword evidence="6" id="KW-0966">Cell projection</keyword>
<evidence type="ECO:0000313" key="7">
    <source>
        <dbReference type="Proteomes" id="UP000317550"/>
    </source>
</evidence>
<keyword evidence="3" id="KW-0964">Secreted</keyword>
<dbReference type="Gene3D" id="2.30.220.10">
    <property type="entry name" value="f41 fragment of flagellin, C-terminal domain"/>
    <property type="match status" value="1"/>
</dbReference>
<dbReference type="AlphaFoldDB" id="A0A516SMQ3"/>
<feature type="domain" description="Flagellin N-terminal" evidence="4">
    <location>
        <begin position="5"/>
        <end position="141"/>
    </location>
</feature>
<feature type="domain" description="Flagellin C-terminal" evidence="5">
    <location>
        <begin position="446"/>
        <end position="531"/>
    </location>
</feature>